<name>I3VQ05_9BETA</name>
<dbReference type="KEGG" id="vg:80534737"/>
<keyword evidence="2" id="KW-1185">Reference proteome</keyword>
<protein>
    <submittedName>
        <fullName evidence="1">B30</fullName>
    </submittedName>
</protein>
<evidence type="ECO:0000313" key="2">
    <source>
        <dbReference type="Proteomes" id="UP000103899"/>
    </source>
</evidence>
<dbReference type="Pfam" id="PF05999">
    <property type="entry name" value="Herpes_U5"/>
    <property type="match status" value="1"/>
</dbReference>
<dbReference type="EMBL" id="JQ805139">
    <property type="protein sequence ID" value="AFK83849.1"/>
    <property type="molecule type" value="Genomic_DNA"/>
</dbReference>
<dbReference type="GeneID" id="80534737"/>
<sequence>MDAMVSSTVMLTCDGAFGIRGLSFENDSVVWATLINGYLEIEDELCGPVMKAEAFLDHIRNASFFSDADQETVSLAKIFCIGHYVKAYYAQYRGKRNTLIGYIRDLCKMANSMFCRLIVLRYMGERRNNANMRAVFDVLKNPIDDETYGAVAYSNDALYESYRVNLNYVSKILCNCAECQDNIVSRPLGRVLCVGNPRPRMADRGRGRSWLGDKTVHLKGSASFPPMCLPDIGHLSDAQISVILEELSNDVMQRHVYSVMDAGQLPLRLDTTSMGRDFMERNTIMLIYNVTFTLFLLSSVRKLIRLELDLLKCAFVEEVSNLRGCVANNPISEYYLDSLCNGRFSSETLPGLTVNFLAYFKVVRGCRSSMDSNRAKVVMEHLSLTNPRCHLHGERELMLARTIRSQILSECRSVNFDEIRREVDLLTVTDSALYTVAGIFMFKAPFGFGECGRSNMISDMVNVYAKRRRALISVQAMAEAKRARKRVPRDAVVRGVKSDTFQ</sequence>
<reference evidence="1 2" key="1">
    <citation type="journal article" date="2012" name="J. Virol.">
        <title>A Novel Bat Herpesvirus Encodes Homologues of Major Histocompatibility Complex Classes I and II, C-Type Lectin, and a Unique Family of Immune-Related Genes.</title>
        <authorList>
            <person name="Zhang H."/>
            <person name="Todd S."/>
            <person name="Tachedjian M."/>
            <person name="Barr J.A."/>
            <person name="Luo M."/>
            <person name="Yu M."/>
            <person name="Marsh G.A."/>
            <person name="Crameri G."/>
            <person name="Wang L.F."/>
        </authorList>
    </citation>
    <scope>NUCLEOTIDE SEQUENCE [LARGE SCALE GENOMIC DNA]</scope>
    <source>
        <strain evidence="1">B7D8</strain>
    </source>
</reference>
<organism evidence="1 2">
    <name type="scientific">miniopterid betaherpesvirus 1</name>
    <dbReference type="NCBI Taxonomy" id="3070189"/>
    <lineage>
        <taxon>Viruses</taxon>
        <taxon>Duplodnaviria</taxon>
        <taxon>Heunggongvirae</taxon>
        <taxon>Peploviricota</taxon>
        <taxon>Herviviricetes</taxon>
        <taxon>Herpesvirales</taxon>
        <taxon>Orthoherpesviridae</taxon>
        <taxon>Betaherpesvirinae</taxon>
        <taxon>Quwivirus</taxon>
        <taxon>Quwivirus miniopteridbeta1</taxon>
    </lineage>
</organism>
<accession>I3VQ05</accession>
<proteinExistence type="predicted"/>
<dbReference type="Proteomes" id="UP000103899">
    <property type="component" value="Segment"/>
</dbReference>
<evidence type="ECO:0000313" key="1">
    <source>
        <dbReference type="EMBL" id="AFK83849.1"/>
    </source>
</evidence>
<dbReference type="InterPro" id="IPR010302">
    <property type="entry name" value="UL27-like_protein_herpesevirus"/>
</dbReference>
<dbReference type="RefSeq" id="YP_010797034.1">
    <property type="nucleotide sequence ID" value="NC_076129.1"/>
</dbReference>